<comment type="caution">
    <text evidence="5">The sequence shown here is derived from an EMBL/GenBank/DDBJ whole genome shotgun (WGS) entry which is preliminary data.</text>
</comment>
<dbReference type="Proteomes" id="UP001597120">
    <property type="component" value="Unassembled WGS sequence"/>
</dbReference>
<dbReference type="Pfam" id="PF00005">
    <property type="entry name" value="ABC_tran"/>
    <property type="match status" value="1"/>
</dbReference>
<dbReference type="InterPro" id="IPR027417">
    <property type="entry name" value="P-loop_NTPase"/>
</dbReference>
<dbReference type="PROSITE" id="PS00211">
    <property type="entry name" value="ABC_TRANSPORTER_1"/>
    <property type="match status" value="1"/>
</dbReference>
<organism evidence="5 6">
    <name type="scientific">Paenibacillus residui</name>
    <dbReference type="NCBI Taxonomy" id="629724"/>
    <lineage>
        <taxon>Bacteria</taxon>
        <taxon>Bacillati</taxon>
        <taxon>Bacillota</taxon>
        <taxon>Bacilli</taxon>
        <taxon>Bacillales</taxon>
        <taxon>Paenibacillaceae</taxon>
        <taxon>Paenibacillus</taxon>
    </lineage>
</organism>
<proteinExistence type="predicted"/>
<dbReference type="GO" id="GO:0005524">
    <property type="term" value="F:ATP binding"/>
    <property type="evidence" value="ECO:0007669"/>
    <property type="project" value="UniProtKB-KW"/>
</dbReference>
<dbReference type="Gene3D" id="3.40.50.300">
    <property type="entry name" value="P-loop containing nucleotide triphosphate hydrolases"/>
    <property type="match status" value="1"/>
</dbReference>
<gene>
    <name evidence="5" type="ORF">ACFQ03_14640</name>
</gene>
<evidence type="ECO:0000256" key="2">
    <source>
        <dbReference type="ARBA" id="ARBA00022741"/>
    </source>
</evidence>
<keyword evidence="3 5" id="KW-0067">ATP-binding</keyword>
<accession>A0ABW3DD09</accession>
<dbReference type="SMART" id="SM00382">
    <property type="entry name" value="AAA"/>
    <property type="match status" value="1"/>
</dbReference>
<evidence type="ECO:0000313" key="5">
    <source>
        <dbReference type="EMBL" id="MFD0870392.1"/>
    </source>
</evidence>
<evidence type="ECO:0000313" key="6">
    <source>
        <dbReference type="Proteomes" id="UP001597120"/>
    </source>
</evidence>
<keyword evidence="2" id="KW-0547">Nucleotide-binding</keyword>
<evidence type="ECO:0000256" key="1">
    <source>
        <dbReference type="ARBA" id="ARBA00022448"/>
    </source>
</evidence>
<reference evidence="6" key="1">
    <citation type="journal article" date="2019" name="Int. J. Syst. Evol. Microbiol.">
        <title>The Global Catalogue of Microorganisms (GCM) 10K type strain sequencing project: providing services to taxonomists for standard genome sequencing and annotation.</title>
        <authorList>
            <consortium name="The Broad Institute Genomics Platform"/>
            <consortium name="The Broad Institute Genome Sequencing Center for Infectious Disease"/>
            <person name="Wu L."/>
            <person name="Ma J."/>
        </authorList>
    </citation>
    <scope>NUCLEOTIDE SEQUENCE [LARGE SCALE GENOMIC DNA]</scope>
    <source>
        <strain evidence="6">CCUG 57263</strain>
    </source>
</reference>
<dbReference type="InterPro" id="IPR017871">
    <property type="entry name" value="ABC_transporter-like_CS"/>
</dbReference>
<evidence type="ECO:0000256" key="3">
    <source>
        <dbReference type="ARBA" id="ARBA00022840"/>
    </source>
</evidence>
<dbReference type="InterPro" id="IPR050763">
    <property type="entry name" value="ABC_transporter_ATP-binding"/>
</dbReference>
<keyword evidence="1" id="KW-0813">Transport</keyword>
<sequence length="377" mass="41651">MIEVNRLVKRYGSFTAVNGVTFQVMEGEVFGLLGPNGAGKTTTMEMMEGLRLPDEGTAVLAGFDTQRDIHKIKERIGVQLQSTSLFDLLKVHEIIRMYASFYKRSVPVGTLLKDMILEDKKNARVKHLSGGQKQRLAIALALVNDPLVVFLDEPTTGLDPQARRVLWEIILQLKRVGKTIVLSTHYMDEAHVLCDRICLMDRGEVIALDTPERLIRSLESGNAVEFRLSGDCHGWDGRYGREEHTGIDRRTGMAGHSEADSACEGASADGEAAAGHYEAAYAAKAAPEAQNCSRLEVPGGEAEGTLLLERLKKLNEVKHADLRNGKYVLYTDHMQATLTDLIAFASEAGLQLTDLQTRTATLEDVFIHMTGRSLREE</sequence>
<dbReference type="RefSeq" id="WP_379289112.1">
    <property type="nucleotide sequence ID" value="NZ_JBHTIU010000047.1"/>
</dbReference>
<dbReference type="PANTHER" id="PTHR42711">
    <property type="entry name" value="ABC TRANSPORTER ATP-BINDING PROTEIN"/>
    <property type="match status" value="1"/>
</dbReference>
<dbReference type="PROSITE" id="PS50893">
    <property type="entry name" value="ABC_TRANSPORTER_2"/>
    <property type="match status" value="1"/>
</dbReference>
<dbReference type="PANTHER" id="PTHR42711:SF16">
    <property type="entry name" value="ABC TRANSPORTER ATP-BINDING PROTEIN"/>
    <property type="match status" value="1"/>
</dbReference>
<dbReference type="InterPro" id="IPR003593">
    <property type="entry name" value="AAA+_ATPase"/>
</dbReference>
<protein>
    <submittedName>
        <fullName evidence="5">ABC transporter ATP-binding protein</fullName>
    </submittedName>
</protein>
<feature type="domain" description="ABC transporter" evidence="4">
    <location>
        <begin position="2"/>
        <end position="227"/>
    </location>
</feature>
<keyword evidence="6" id="KW-1185">Reference proteome</keyword>
<name>A0ABW3DD09_9BACL</name>
<dbReference type="InterPro" id="IPR003439">
    <property type="entry name" value="ABC_transporter-like_ATP-bd"/>
</dbReference>
<dbReference type="EMBL" id="JBHTIU010000047">
    <property type="protein sequence ID" value="MFD0870392.1"/>
    <property type="molecule type" value="Genomic_DNA"/>
</dbReference>
<dbReference type="SUPFAM" id="SSF52540">
    <property type="entry name" value="P-loop containing nucleoside triphosphate hydrolases"/>
    <property type="match status" value="1"/>
</dbReference>
<evidence type="ECO:0000259" key="4">
    <source>
        <dbReference type="PROSITE" id="PS50893"/>
    </source>
</evidence>